<dbReference type="InterPro" id="IPR004087">
    <property type="entry name" value="KH_dom"/>
</dbReference>
<protein>
    <recommendedName>
        <fullName evidence="8">Polyribonucleotide nucleotidyltransferase</fullName>
        <ecNumber evidence="8">2.7.7.8</ecNumber>
    </recommendedName>
    <alternativeName>
        <fullName evidence="8">Polynucleotide phosphorylase</fullName>
        <shortName evidence="8">PNPase</shortName>
    </alternativeName>
</protein>
<dbReference type="SUPFAM" id="SSF54791">
    <property type="entry name" value="Eukaryotic type KH-domain (KH-domain type I)"/>
    <property type="match status" value="1"/>
</dbReference>
<evidence type="ECO:0000259" key="9">
    <source>
        <dbReference type="PROSITE" id="PS50126"/>
    </source>
</evidence>
<dbReference type="Pfam" id="PF03726">
    <property type="entry name" value="PNPase"/>
    <property type="match status" value="1"/>
</dbReference>
<dbReference type="NCBIfam" id="NF008805">
    <property type="entry name" value="PRK11824.1"/>
    <property type="match status" value="1"/>
</dbReference>
<keyword evidence="7 8" id="KW-0694">RNA-binding</keyword>
<evidence type="ECO:0000256" key="2">
    <source>
        <dbReference type="ARBA" id="ARBA00022490"/>
    </source>
</evidence>
<evidence type="ECO:0000256" key="3">
    <source>
        <dbReference type="ARBA" id="ARBA00022679"/>
    </source>
</evidence>
<comment type="caution">
    <text evidence="10">The sequence shown here is derived from an EMBL/GenBank/DDBJ whole genome shotgun (WGS) entry which is preliminary data.</text>
</comment>
<dbReference type="InterPro" id="IPR012162">
    <property type="entry name" value="PNPase"/>
</dbReference>
<dbReference type="SMART" id="SM00322">
    <property type="entry name" value="KH"/>
    <property type="match status" value="1"/>
</dbReference>
<dbReference type="FunFam" id="3.30.230.70:FF:000002">
    <property type="entry name" value="Polyribonucleotide nucleotidyltransferase"/>
    <property type="match status" value="1"/>
</dbReference>
<dbReference type="CDD" id="cd11363">
    <property type="entry name" value="RNase_PH_PNPase_1"/>
    <property type="match status" value="1"/>
</dbReference>
<dbReference type="InterPro" id="IPR004088">
    <property type="entry name" value="KH_dom_type_1"/>
</dbReference>
<feature type="binding site" evidence="8">
    <location>
        <position position="482"/>
    </location>
    <ligand>
        <name>Mg(2+)</name>
        <dbReference type="ChEBI" id="CHEBI:18420"/>
    </ligand>
</feature>
<comment type="cofactor">
    <cofactor evidence="8">
        <name>Mg(2+)</name>
        <dbReference type="ChEBI" id="CHEBI:18420"/>
    </cofactor>
</comment>
<dbReference type="InterPro" id="IPR036612">
    <property type="entry name" value="KH_dom_type_1_sf"/>
</dbReference>
<dbReference type="SUPFAM" id="SSF55666">
    <property type="entry name" value="Ribonuclease PH domain 2-like"/>
    <property type="match status" value="2"/>
</dbReference>
<dbReference type="GO" id="GO:0003723">
    <property type="term" value="F:RNA binding"/>
    <property type="evidence" value="ECO:0007669"/>
    <property type="project" value="UniProtKB-UniRule"/>
</dbReference>
<dbReference type="AlphaFoldDB" id="A0A7C6A973"/>
<comment type="similarity">
    <text evidence="1 8">Belongs to the polyribonucleotide nucleotidyltransferase family.</text>
</comment>
<evidence type="ECO:0000256" key="7">
    <source>
        <dbReference type="ARBA" id="ARBA00022884"/>
    </source>
</evidence>
<dbReference type="GO" id="GO:0006402">
    <property type="term" value="P:mRNA catabolic process"/>
    <property type="evidence" value="ECO:0007669"/>
    <property type="project" value="UniProtKB-UniRule"/>
</dbReference>
<evidence type="ECO:0000313" key="10">
    <source>
        <dbReference type="EMBL" id="HHS51953.1"/>
    </source>
</evidence>
<dbReference type="EC" id="2.7.7.8" evidence="8"/>
<reference evidence="10" key="1">
    <citation type="journal article" date="2020" name="mSystems">
        <title>Genome- and Community-Level Interaction Insights into Carbon Utilization and Element Cycling Functions of Hydrothermarchaeota in Hydrothermal Sediment.</title>
        <authorList>
            <person name="Zhou Z."/>
            <person name="Liu Y."/>
            <person name="Xu W."/>
            <person name="Pan J."/>
            <person name="Luo Z.H."/>
            <person name="Li M."/>
        </authorList>
    </citation>
    <scope>NUCLEOTIDE SEQUENCE [LARGE SCALE GENOMIC DNA]</scope>
    <source>
        <strain evidence="10">SpSt-876</strain>
    </source>
</reference>
<evidence type="ECO:0000256" key="5">
    <source>
        <dbReference type="ARBA" id="ARBA00022723"/>
    </source>
</evidence>
<dbReference type="EMBL" id="DTLI01000095">
    <property type="protein sequence ID" value="HHS51953.1"/>
    <property type="molecule type" value="Genomic_DNA"/>
</dbReference>
<dbReference type="FunFam" id="3.30.230.70:FF:000001">
    <property type="entry name" value="Polyribonucleotide nucleotidyltransferase"/>
    <property type="match status" value="1"/>
</dbReference>
<dbReference type="InterPro" id="IPR036456">
    <property type="entry name" value="PNPase_PH_RNA-bd_sf"/>
</dbReference>
<feature type="binding site" evidence="8">
    <location>
        <position position="488"/>
    </location>
    <ligand>
        <name>Mg(2+)</name>
        <dbReference type="ChEBI" id="CHEBI:18420"/>
    </ligand>
</feature>
<keyword evidence="5 8" id="KW-0479">Metal-binding</keyword>
<sequence length="695" mass="76229">MHRVELDVNGRILSLETGLVARQASGGVMVRYGDTVVLASAVCSKQVNQWQDFLPLIVDYRELAYAAGKIPGGFFKREGKPRDKEILTSRLIDRPIRPFFPKNFRNDTQITSFLLSADLENESDILGIIGASAALTISEIPFFGPIGAVRVGKIDGSLVVNPLLADLERASLNLVICGTKDAIVMLEGSASEASVEEIEKALKLAQPEIVRIIEMQEELQRYTSKPKLEVPEEIVPKELEAEVRDKVTAAIISANNITDKEERQDTLMDIVEKTVAELSEKYPNGRGPILEVIDTIIREDTRRRIIEEKKRLDGRAIDEIRPISCAIGVLPRTHGSALFTRGQTQCLAVTTLGTKSDEQIIDDVEIEKSKSFMLHYNFPPFATGEVKPLRGPSRREIGHGALAERSLEPLLPKEDSFPYTIRVVSDILESNGSSSMATVCGASLSLMDAGVPIKAPAAGIAMGLVKENEKYTILTDIIGAEDHYGDMDFKIAGTKQGITGIQLDLKIPGLPLPILTEALTRGFTAYQQILGIMAKTIDKPRQSISQYAPRIVVFKIPVDKIGDVIGPGGKVIRKIIEETGVEIDIEDDGSVTIAAPSTEALEAGKTKVLSIVQEVEVGKIYKGVVKRITKFGAFVEVLPGKEGLVHISRLAPFRIRRVEDAVRVGEEIEVKCIGIDELGRVNLSRVIDEKVKKYR</sequence>
<dbReference type="Pfam" id="PF00575">
    <property type="entry name" value="S1"/>
    <property type="match status" value="1"/>
</dbReference>
<dbReference type="PROSITE" id="PS50084">
    <property type="entry name" value="KH_TYPE_1"/>
    <property type="match status" value="1"/>
</dbReference>
<keyword evidence="6 8" id="KW-0460">Magnesium</keyword>
<dbReference type="InterPro" id="IPR020568">
    <property type="entry name" value="Ribosomal_Su5_D2-typ_SF"/>
</dbReference>
<dbReference type="InterPro" id="IPR015848">
    <property type="entry name" value="PNPase_PH_RNA-bd_bac/org-type"/>
</dbReference>
<dbReference type="InterPro" id="IPR012340">
    <property type="entry name" value="NA-bd_OB-fold"/>
</dbReference>
<evidence type="ECO:0000256" key="6">
    <source>
        <dbReference type="ARBA" id="ARBA00022842"/>
    </source>
</evidence>
<dbReference type="Pfam" id="PF00013">
    <property type="entry name" value="KH_1"/>
    <property type="match status" value="1"/>
</dbReference>
<proteinExistence type="inferred from homology"/>
<dbReference type="GO" id="GO:0004654">
    <property type="term" value="F:polyribonucleotide nucleotidyltransferase activity"/>
    <property type="evidence" value="ECO:0007669"/>
    <property type="project" value="UniProtKB-UniRule"/>
</dbReference>
<dbReference type="PANTHER" id="PTHR11252">
    <property type="entry name" value="POLYRIBONUCLEOTIDE NUCLEOTIDYLTRANSFERASE"/>
    <property type="match status" value="1"/>
</dbReference>
<dbReference type="GO" id="GO:0006396">
    <property type="term" value="P:RNA processing"/>
    <property type="evidence" value="ECO:0007669"/>
    <property type="project" value="InterPro"/>
</dbReference>
<dbReference type="HAMAP" id="MF_01595">
    <property type="entry name" value="PNPase"/>
    <property type="match status" value="1"/>
</dbReference>
<dbReference type="Pfam" id="PF01138">
    <property type="entry name" value="RNase_PH"/>
    <property type="match status" value="2"/>
</dbReference>
<dbReference type="GO" id="GO:0000175">
    <property type="term" value="F:3'-5'-RNA exonuclease activity"/>
    <property type="evidence" value="ECO:0007669"/>
    <property type="project" value="TreeGrafter"/>
</dbReference>
<accession>A0A7C6A973</accession>
<comment type="function">
    <text evidence="8">Involved in mRNA degradation. Catalyzes the phosphorolysis of single-stranded polyribonucleotides processively in the 3'- to 5'-direction.</text>
</comment>
<organism evidence="10">
    <name type="scientific">candidate division WOR-3 bacterium</name>
    <dbReference type="NCBI Taxonomy" id="2052148"/>
    <lineage>
        <taxon>Bacteria</taxon>
        <taxon>Bacteria division WOR-3</taxon>
    </lineage>
</organism>
<dbReference type="InterPro" id="IPR036345">
    <property type="entry name" value="ExoRNase_PH_dom2_sf"/>
</dbReference>
<dbReference type="InterPro" id="IPR027408">
    <property type="entry name" value="PNPase/RNase_PH_dom_sf"/>
</dbReference>
<dbReference type="SUPFAM" id="SSF46915">
    <property type="entry name" value="Polynucleotide phosphorylase/guanosine pentaphosphate synthase (PNPase/GPSI), domain 3"/>
    <property type="match status" value="1"/>
</dbReference>
<dbReference type="InterPro" id="IPR003029">
    <property type="entry name" value="S1_domain"/>
</dbReference>
<dbReference type="Gene3D" id="3.30.230.70">
    <property type="entry name" value="GHMP Kinase, N-terminal domain"/>
    <property type="match status" value="2"/>
</dbReference>
<gene>
    <name evidence="8" type="primary">pnp</name>
    <name evidence="10" type="ORF">ENW73_03665</name>
</gene>
<dbReference type="GO" id="GO:0000287">
    <property type="term" value="F:magnesium ion binding"/>
    <property type="evidence" value="ECO:0007669"/>
    <property type="project" value="UniProtKB-UniRule"/>
</dbReference>
<dbReference type="PIRSF" id="PIRSF005499">
    <property type="entry name" value="PNPase"/>
    <property type="match status" value="1"/>
</dbReference>
<dbReference type="NCBIfam" id="TIGR03591">
    <property type="entry name" value="polynuc_phos"/>
    <property type="match status" value="1"/>
</dbReference>
<dbReference type="FunFam" id="2.40.50.140:FF:000189">
    <property type="entry name" value="Polyribonucleotide nucleotidyltransferase, putative"/>
    <property type="match status" value="1"/>
</dbReference>
<keyword evidence="3 8" id="KW-0808">Transferase</keyword>
<name>A0A7C6A973_UNCW3</name>
<keyword evidence="2 8" id="KW-0963">Cytoplasm</keyword>
<dbReference type="InterPro" id="IPR001247">
    <property type="entry name" value="ExoRNase_PH_dom1"/>
</dbReference>
<dbReference type="PROSITE" id="PS50126">
    <property type="entry name" value="S1"/>
    <property type="match status" value="1"/>
</dbReference>
<dbReference type="Pfam" id="PF03725">
    <property type="entry name" value="RNase_PH_C"/>
    <property type="match status" value="1"/>
</dbReference>
<dbReference type="SUPFAM" id="SSF50249">
    <property type="entry name" value="Nucleic acid-binding proteins"/>
    <property type="match status" value="1"/>
</dbReference>
<dbReference type="CDD" id="cd02393">
    <property type="entry name" value="KH-I_PNPase"/>
    <property type="match status" value="1"/>
</dbReference>
<keyword evidence="4 8" id="KW-0548">Nucleotidyltransferase</keyword>
<dbReference type="Gene3D" id="3.30.1370.10">
    <property type="entry name" value="K Homology domain, type 1"/>
    <property type="match status" value="1"/>
</dbReference>
<dbReference type="SMART" id="SM00316">
    <property type="entry name" value="S1"/>
    <property type="match status" value="1"/>
</dbReference>
<comment type="catalytic activity">
    <reaction evidence="8">
        <text>RNA(n+1) + phosphate = RNA(n) + a ribonucleoside 5'-diphosphate</text>
        <dbReference type="Rhea" id="RHEA:22096"/>
        <dbReference type="Rhea" id="RHEA-COMP:14527"/>
        <dbReference type="Rhea" id="RHEA-COMP:17342"/>
        <dbReference type="ChEBI" id="CHEBI:43474"/>
        <dbReference type="ChEBI" id="CHEBI:57930"/>
        <dbReference type="ChEBI" id="CHEBI:140395"/>
        <dbReference type="EC" id="2.7.7.8"/>
    </reaction>
</comment>
<dbReference type="CDD" id="cd04472">
    <property type="entry name" value="S1_PNPase"/>
    <property type="match status" value="1"/>
</dbReference>
<dbReference type="SUPFAM" id="SSF54211">
    <property type="entry name" value="Ribosomal protein S5 domain 2-like"/>
    <property type="match status" value="2"/>
</dbReference>
<dbReference type="CDD" id="cd11364">
    <property type="entry name" value="RNase_PH_PNPase_2"/>
    <property type="match status" value="1"/>
</dbReference>
<dbReference type="Gene3D" id="2.40.50.140">
    <property type="entry name" value="Nucleic acid-binding proteins"/>
    <property type="match status" value="1"/>
</dbReference>
<feature type="domain" description="S1 motif" evidence="9">
    <location>
        <begin position="618"/>
        <end position="686"/>
    </location>
</feature>
<dbReference type="FunFam" id="3.30.1370.10:FF:000001">
    <property type="entry name" value="Polyribonucleotide nucleotidyltransferase"/>
    <property type="match status" value="1"/>
</dbReference>
<evidence type="ECO:0000256" key="8">
    <source>
        <dbReference type="HAMAP-Rule" id="MF_01595"/>
    </source>
</evidence>
<comment type="subcellular location">
    <subcellularLocation>
        <location evidence="8">Cytoplasm</location>
    </subcellularLocation>
</comment>
<dbReference type="GO" id="GO:0005829">
    <property type="term" value="C:cytosol"/>
    <property type="evidence" value="ECO:0007669"/>
    <property type="project" value="TreeGrafter"/>
</dbReference>
<evidence type="ECO:0000256" key="1">
    <source>
        <dbReference type="ARBA" id="ARBA00007404"/>
    </source>
</evidence>
<evidence type="ECO:0000256" key="4">
    <source>
        <dbReference type="ARBA" id="ARBA00022695"/>
    </source>
</evidence>
<dbReference type="PANTHER" id="PTHR11252:SF0">
    <property type="entry name" value="POLYRIBONUCLEOTIDE NUCLEOTIDYLTRANSFERASE 1, MITOCHONDRIAL"/>
    <property type="match status" value="1"/>
</dbReference>
<dbReference type="InterPro" id="IPR015847">
    <property type="entry name" value="ExoRNase_PH_dom2"/>
</dbReference>